<comment type="caution">
    <text evidence="4">The sequence shown here is derived from an EMBL/GenBank/DDBJ whole genome shotgun (WGS) entry which is preliminary data.</text>
</comment>
<dbReference type="InterPro" id="IPR000014">
    <property type="entry name" value="PAS"/>
</dbReference>
<evidence type="ECO:0000313" key="4">
    <source>
        <dbReference type="EMBL" id="MFC5464689.1"/>
    </source>
</evidence>
<dbReference type="CDD" id="cd00130">
    <property type="entry name" value="PAS"/>
    <property type="match status" value="1"/>
</dbReference>
<dbReference type="EMBL" id="JBHSMC010000011">
    <property type="protein sequence ID" value="MFC5464689.1"/>
    <property type="molecule type" value="Genomic_DNA"/>
</dbReference>
<dbReference type="InterPro" id="IPR035965">
    <property type="entry name" value="PAS-like_dom_sf"/>
</dbReference>
<dbReference type="SUPFAM" id="SSF55073">
    <property type="entry name" value="Nucleotide cyclase"/>
    <property type="match status" value="1"/>
</dbReference>
<dbReference type="SMART" id="SM00091">
    <property type="entry name" value="PAS"/>
    <property type="match status" value="1"/>
</dbReference>
<dbReference type="InterPro" id="IPR029787">
    <property type="entry name" value="Nucleotide_cyclase"/>
</dbReference>
<dbReference type="CDD" id="cd01948">
    <property type="entry name" value="EAL"/>
    <property type="match status" value="1"/>
</dbReference>
<dbReference type="Pfam" id="PF13426">
    <property type="entry name" value="PAS_9"/>
    <property type="match status" value="1"/>
</dbReference>
<evidence type="ECO:0000259" key="1">
    <source>
        <dbReference type="PROSITE" id="PS50112"/>
    </source>
</evidence>
<evidence type="ECO:0000259" key="3">
    <source>
        <dbReference type="PROSITE" id="PS50887"/>
    </source>
</evidence>
<dbReference type="InterPro" id="IPR052155">
    <property type="entry name" value="Biofilm_reg_signaling"/>
</dbReference>
<feature type="domain" description="PAS" evidence="1">
    <location>
        <begin position="126"/>
        <end position="195"/>
    </location>
</feature>
<dbReference type="InterPro" id="IPR035919">
    <property type="entry name" value="EAL_sf"/>
</dbReference>
<evidence type="ECO:0000313" key="5">
    <source>
        <dbReference type="Proteomes" id="UP001596147"/>
    </source>
</evidence>
<name>A0ABW0LFM7_9BACI</name>
<accession>A0ABW0LFM7</accession>
<feature type="domain" description="EAL" evidence="2">
    <location>
        <begin position="422"/>
        <end position="676"/>
    </location>
</feature>
<dbReference type="InterPro" id="IPR001633">
    <property type="entry name" value="EAL_dom"/>
</dbReference>
<feature type="domain" description="GGDEF" evidence="3">
    <location>
        <begin position="280"/>
        <end position="413"/>
    </location>
</feature>
<dbReference type="PROSITE" id="PS50883">
    <property type="entry name" value="EAL"/>
    <property type="match status" value="1"/>
</dbReference>
<dbReference type="SUPFAM" id="SSF141868">
    <property type="entry name" value="EAL domain-like"/>
    <property type="match status" value="1"/>
</dbReference>
<dbReference type="PROSITE" id="PS50887">
    <property type="entry name" value="GGDEF"/>
    <property type="match status" value="1"/>
</dbReference>
<proteinExistence type="predicted"/>
<protein>
    <submittedName>
        <fullName evidence="4">EAL domain-containing protein</fullName>
    </submittedName>
</protein>
<dbReference type="PANTHER" id="PTHR44757:SF2">
    <property type="entry name" value="BIOFILM ARCHITECTURE MAINTENANCE PROTEIN MBAA"/>
    <property type="match status" value="1"/>
</dbReference>
<evidence type="ECO:0000259" key="2">
    <source>
        <dbReference type="PROSITE" id="PS50883"/>
    </source>
</evidence>
<dbReference type="Gene3D" id="3.30.70.270">
    <property type="match status" value="1"/>
</dbReference>
<dbReference type="SUPFAM" id="SSF55785">
    <property type="entry name" value="PYP-like sensor domain (PAS domain)"/>
    <property type="match status" value="1"/>
</dbReference>
<dbReference type="PROSITE" id="PS50112">
    <property type="entry name" value="PAS"/>
    <property type="match status" value="1"/>
</dbReference>
<organism evidence="4 5">
    <name type="scientific">Lederbergia graminis</name>
    <dbReference type="NCBI Taxonomy" id="735518"/>
    <lineage>
        <taxon>Bacteria</taxon>
        <taxon>Bacillati</taxon>
        <taxon>Bacillota</taxon>
        <taxon>Bacilli</taxon>
        <taxon>Bacillales</taxon>
        <taxon>Bacillaceae</taxon>
        <taxon>Lederbergia</taxon>
    </lineage>
</organism>
<dbReference type="NCBIfam" id="TIGR00229">
    <property type="entry name" value="sensory_box"/>
    <property type="match status" value="1"/>
</dbReference>
<sequence>MVTSYDHLFEDENGLLNFIHKQNLANYKSLFIEVTKPGDNVIDSASCIEILLKSLPHAVISEKNIEEDLSNNPLSKVSIRFTVFNVEKPENDYKHSLITPNTDEFARLFSHVNNEYGKVSTVLNATNDYYTSIYQKFPEVAFTTDIEGRFTSINDAFSTAFGMNIDDVKGKSVEYFLPNNNVPIRRHFFRALRGKTVEFEIDVKNKSGNIEHYLFHLVPILLKDEVVEMFVFGRNITKQKVMEQKMERFAYFDQDTGLPNRMRFNEILERCVVKAKKINAKFHVMFMDVDRFKSINDMLGHRAGDMVLKELAKRISAEIPKNAVLGRFSGDKFSIILPEKNPILDTTEIGKALLKSIQKPFLYDNQEFFVTGSIGISQFPNDGHNTMELMKNADLALNYVKQQGGNSLIFYTEDMNKETVRRLEIEGSLRKALEKDELFIAYQPIINTQSRELSTCEALLRWNHPELGLIPPTTFIPIAEETGMIHEIGYWVLKKACKQIKEWQNDGMPHLCVSVNVSAHQLQNNRFIDEVKSALEYSGLEARYLYLELTESAMLKYASDTIEMMRKLGELGVNISIDDFGTGYSSLSYLKNLPIHHLKIDRSFIQCFRMDSPDFAIVNAIMTMGHGLGLNIVAEGVETKDQLTLLTKIGCDFVQGYYVEKPMQPDQFYSWHQNMKVY</sequence>
<dbReference type="Proteomes" id="UP001596147">
    <property type="component" value="Unassembled WGS sequence"/>
</dbReference>
<dbReference type="CDD" id="cd01949">
    <property type="entry name" value="GGDEF"/>
    <property type="match status" value="1"/>
</dbReference>
<reference evidence="5" key="1">
    <citation type="journal article" date="2019" name="Int. J. Syst. Evol. Microbiol.">
        <title>The Global Catalogue of Microorganisms (GCM) 10K type strain sequencing project: providing services to taxonomists for standard genome sequencing and annotation.</title>
        <authorList>
            <consortium name="The Broad Institute Genomics Platform"/>
            <consortium name="The Broad Institute Genome Sequencing Center for Infectious Disease"/>
            <person name="Wu L."/>
            <person name="Ma J."/>
        </authorList>
    </citation>
    <scope>NUCLEOTIDE SEQUENCE [LARGE SCALE GENOMIC DNA]</scope>
    <source>
        <strain evidence="5">CGMCC 1.12237</strain>
    </source>
</reference>
<dbReference type="Gene3D" id="3.20.20.450">
    <property type="entry name" value="EAL domain"/>
    <property type="match status" value="1"/>
</dbReference>
<dbReference type="PANTHER" id="PTHR44757">
    <property type="entry name" value="DIGUANYLATE CYCLASE DGCP"/>
    <property type="match status" value="1"/>
</dbReference>
<gene>
    <name evidence="4" type="ORF">ACFPM4_07975</name>
</gene>
<dbReference type="SMART" id="SM00052">
    <property type="entry name" value="EAL"/>
    <property type="match status" value="1"/>
</dbReference>
<dbReference type="InterPro" id="IPR043128">
    <property type="entry name" value="Rev_trsase/Diguanyl_cyclase"/>
</dbReference>
<dbReference type="Gene3D" id="3.30.450.20">
    <property type="entry name" value="PAS domain"/>
    <property type="match status" value="1"/>
</dbReference>
<keyword evidence="5" id="KW-1185">Reference proteome</keyword>
<dbReference type="NCBIfam" id="TIGR00254">
    <property type="entry name" value="GGDEF"/>
    <property type="match status" value="1"/>
</dbReference>
<dbReference type="Pfam" id="PF00990">
    <property type="entry name" value="GGDEF"/>
    <property type="match status" value="1"/>
</dbReference>
<dbReference type="SMART" id="SM00267">
    <property type="entry name" value="GGDEF"/>
    <property type="match status" value="1"/>
</dbReference>
<dbReference type="Pfam" id="PF00563">
    <property type="entry name" value="EAL"/>
    <property type="match status" value="1"/>
</dbReference>
<dbReference type="InterPro" id="IPR000160">
    <property type="entry name" value="GGDEF_dom"/>
</dbReference>